<name>A0A1I2GQX1_9BACT</name>
<proteinExistence type="predicted"/>
<sequence length="80" mass="9615">MDSLRNKLLDLLNENDIPELFGELKKLKLNDNTYKNLQEEFIYGIKYDFAKRLKAYINYKFEDLEEKQETSFSKANTIQE</sequence>
<accession>A0A1I2GQX1</accession>
<evidence type="ECO:0000313" key="1">
    <source>
        <dbReference type="EMBL" id="SFF19633.1"/>
    </source>
</evidence>
<dbReference type="EMBL" id="FONY01000019">
    <property type="protein sequence ID" value="SFF19633.1"/>
    <property type="molecule type" value="Genomic_DNA"/>
</dbReference>
<gene>
    <name evidence="1" type="ORF">SAMN04488541_101990</name>
</gene>
<dbReference type="STRING" id="1003.SAMN04488541_101990"/>
<dbReference type="AlphaFoldDB" id="A0A1I2GQX1"/>
<evidence type="ECO:0000313" key="2">
    <source>
        <dbReference type="Proteomes" id="UP000199513"/>
    </source>
</evidence>
<dbReference type="RefSeq" id="WP_091545497.1">
    <property type="nucleotide sequence ID" value="NZ_FONY01000019.1"/>
</dbReference>
<keyword evidence="2" id="KW-1185">Reference proteome</keyword>
<protein>
    <submittedName>
        <fullName evidence="1">Uncharacterized protein</fullName>
    </submittedName>
</protein>
<organism evidence="1 2">
    <name type="scientific">Thermoflexibacter ruber</name>
    <dbReference type="NCBI Taxonomy" id="1003"/>
    <lineage>
        <taxon>Bacteria</taxon>
        <taxon>Pseudomonadati</taxon>
        <taxon>Bacteroidota</taxon>
        <taxon>Cytophagia</taxon>
        <taxon>Cytophagales</taxon>
        <taxon>Thermoflexibacteraceae</taxon>
        <taxon>Thermoflexibacter</taxon>
    </lineage>
</organism>
<reference evidence="1 2" key="1">
    <citation type="submission" date="2016-10" db="EMBL/GenBank/DDBJ databases">
        <authorList>
            <person name="de Groot N.N."/>
        </authorList>
    </citation>
    <scope>NUCLEOTIDE SEQUENCE [LARGE SCALE GENOMIC DNA]</scope>
    <source>
        <strain>GEY</strain>
        <strain evidence="2">DSM 9560</strain>
    </source>
</reference>
<dbReference type="Proteomes" id="UP000199513">
    <property type="component" value="Unassembled WGS sequence"/>
</dbReference>